<evidence type="ECO:0000256" key="2">
    <source>
        <dbReference type="ARBA" id="ARBA00008284"/>
    </source>
</evidence>
<keyword evidence="3" id="KW-0812">Transmembrane</keyword>
<evidence type="ECO:0000313" key="10">
    <source>
        <dbReference type="EMBL" id="KAK9876179.1"/>
    </source>
</evidence>
<dbReference type="Pfam" id="PF05154">
    <property type="entry name" value="TM2"/>
    <property type="match status" value="1"/>
</dbReference>
<evidence type="ECO:0000256" key="5">
    <source>
        <dbReference type="ARBA" id="ARBA00022989"/>
    </source>
</evidence>
<dbReference type="Proteomes" id="UP001431783">
    <property type="component" value="Unassembled WGS sequence"/>
</dbReference>
<dbReference type="EMBL" id="JARQZJ010000035">
    <property type="protein sequence ID" value="KAK9876179.1"/>
    <property type="molecule type" value="Genomic_DNA"/>
</dbReference>
<accession>A0AAW1UA44</accession>
<keyword evidence="6" id="KW-0472">Membrane</keyword>
<evidence type="ECO:0000256" key="7">
    <source>
        <dbReference type="ARBA" id="ARBA00023180"/>
    </source>
</evidence>
<proteinExistence type="inferred from homology"/>
<dbReference type="InterPro" id="IPR050932">
    <property type="entry name" value="TM2D1-3-like"/>
</dbReference>
<dbReference type="PANTHER" id="PTHR21016:SF1">
    <property type="entry name" value="TM2 DOMAIN-CONTAINING PROTEIN 1"/>
    <property type="match status" value="1"/>
</dbReference>
<comment type="similarity">
    <text evidence="2">Belongs to the TM2 family.</text>
</comment>
<evidence type="ECO:0000256" key="1">
    <source>
        <dbReference type="ARBA" id="ARBA00004141"/>
    </source>
</evidence>
<evidence type="ECO:0000313" key="11">
    <source>
        <dbReference type="Proteomes" id="UP001431783"/>
    </source>
</evidence>
<evidence type="ECO:0000256" key="6">
    <source>
        <dbReference type="ARBA" id="ARBA00023136"/>
    </source>
</evidence>
<name>A0AAW1UA44_9CUCU</name>
<protein>
    <recommendedName>
        <fullName evidence="9">TM2 domain-containing protein</fullName>
    </recommendedName>
</protein>
<keyword evidence="5" id="KW-1133">Transmembrane helix</keyword>
<comment type="subcellular location">
    <subcellularLocation>
        <location evidence="1">Membrane</location>
        <topology evidence="1">Multi-pass membrane protein</topology>
    </subcellularLocation>
</comment>
<comment type="caution">
    <text evidence="10">The sequence shown here is derived from an EMBL/GenBank/DDBJ whole genome shotgun (WGS) entry which is preliminary data.</text>
</comment>
<evidence type="ECO:0000256" key="3">
    <source>
        <dbReference type="ARBA" id="ARBA00022692"/>
    </source>
</evidence>
<evidence type="ECO:0000256" key="8">
    <source>
        <dbReference type="SAM" id="SignalP"/>
    </source>
</evidence>
<dbReference type="InterPro" id="IPR007829">
    <property type="entry name" value="TM2"/>
</dbReference>
<feature type="signal peptide" evidence="8">
    <location>
        <begin position="1"/>
        <end position="18"/>
    </location>
</feature>
<reference evidence="10 11" key="1">
    <citation type="submission" date="2023-03" db="EMBL/GenBank/DDBJ databases">
        <title>Genome insight into feeding habits of ladybird beetles.</title>
        <authorList>
            <person name="Li H.-S."/>
            <person name="Huang Y.-H."/>
            <person name="Pang H."/>
        </authorList>
    </citation>
    <scope>NUCLEOTIDE SEQUENCE [LARGE SCALE GENOMIC DNA]</scope>
    <source>
        <strain evidence="10">SYSU_2023b</strain>
        <tissue evidence="10">Whole body</tissue>
    </source>
</reference>
<sequence length="180" mass="20349">MLVNRILTFFLLLSLGKCDNIVQIDCNTLRLGQYMCPDPNYDLVDPKTQQIRGCGKDNRAKVQCIAIEEINCTESNNSTFFKEMPCKWTNGYHLDTALLLSIFLGMFGLDRFYLGYPAIGLAKLCTLGFMFLGQLIDIILISTQVVGPADGSAYITPYYGPTVEVIRFDNSTFRLKQDDW</sequence>
<feature type="chain" id="PRO_5043519914" description="TM2 domain-containing protein" evidence="8">
    <location>
        <begin position="19"/>
        <end position="180"/>
    </location>
</feature>
<gene>
    <name evidence="10" type="ORF">WA026_011297</name>
</gene>
<keyword evidence="4 8" id="KW-0732">Signal</keyword>
<organism evidence="10 11">
    <name type="scientific">Henosepilachna vigintioctopunctata</name>
    <dbReference type="NCBI Taxonomy" id="420089"/>
    <lineage>
        <taxon>Eukaryota</taxon>
        <taxon>Metazoa</taxon>
        <taxon>Ecdysozoa</taxon>
        <taxon>Arthropoda</taxon>
        <taxon>Hexapoda</taxon>
        <taxon>Insecta</taxon>
        <taxon>Pterygota</taxon>
        <taxon>Neoptera</taxon>
        <taxon>Endopterygota</taxon>
        <taxon>Coleoptera</taxon>
        <taxon>Polyphaga</taxon>
        <taxon>Cucujiformia</taxon>
        <taxon>Coccinelloidea</taxon>
        <taxon>Coccinellidae</taxon>
        <taxon>Epilachninae</taxon>
        <taxon>Epilachnini</taxon>
        <taxon>Henosepilachna</taxon>
    </lineage>
</organism>
<keyword evidence="11" id="KW-1185">Reference proteome</keyword>
<feature type="domain" description="TM2" evidence="9">
    <location>
        <begin position="95"/>
        <end position="139"/>
    </location>
</feature>
<keyword evidence="7" id="KW-0325">Glycoprotein</keyword>
<dbReference type="PANTHER" id="PTHR21016">
    <property type="entry name" value="BETA-AMYLOID BINDING PROTEIN-RELATED"/>
    <property type="match status" value="1"/>
</dbReference>
<dbReference type="AlphaFoldDB" id="A0AAW1UA44"/>
<evidence type="ECO:0000259" key="9">
    <source>
        <dbReference type="Pfam" id="PF05154"/>
    </source>
</evidence>
<evidence type="ECO:0000256" key="4">
    <source>
        <dbReference type="ARBA" id="ARBA00022729"/>
    </source>
</evidence>
<dbReference type="GO" id="GO:0016020">
    <property type="term" value="C:membrane"/>
    <property type="evidence" value="ECO:0007669"/>
    <property type="project" value="UniProtKB-SubCell"/>
</dbReference>